<dbReference type="InterPro" id="IPR000719">
    <property type="entry name" value="Prot_kinase_dom"/>
</dbReference>
<evidence type="ECO:0000256" key="4">
    <source>
        <dbReference type="ARBA" id="ARBA00022777"/>
    </source>
</evidence>
<proteinExistence type="predicted"/>
<sequence length="184" mass="20832">MASKRLRTYRPYDRYAALCVGRDAGVIHDLPAYDVDSGGANLQARNVHLRIEDDEEPKDFEDREMAEPNDTQPYIYRAPEVMLDIPWGTKVDIWNLGVLIWDLLEGRPLFTARGADGEQSVEFHLAKMVALLGPPPADFLQRIETSRDYFDSDGSWRASAPIPKTSFEVLETALEGTDKTSFLR</sequence>
<keyword evidence="2" id="KW-0808">Transferase</keyword>
<evidence type="ECO:0000313" key="7">
    <source>
        <dbReference type="EMBL" id="WPH01536.1"/>
    </source>
</evidence>
<evidence type="ECO:0000259" key="6">
    <source>
        <dbReference type="PROSITE" id="PS50011"/>
    </source>
</evidence>
<dbReference type="PROSITE" id="PS50011">
    <property type="entry name" value="PROTEIN_KINASE_DOM"/>
    <property type="match status" value="1"/>
</dbReference>
<evidence type="ECO:0000256" key="2">
    <source>
        <dbReference type="ARBA" id="ARBA00022679"/>
    </source>
</evidence>
<evidence type="ECO:0000256" key="1">
    <source>
        <dbReference type="ARBA" id="ARBA00022527"/>
    </source>
</evidence>
<dbReference type="EMBL" id="CP138585">
    <property type="protein sequence ID" value="WPH01536.1"/>
    <property type="molecule type" value="Genomic_DNA"/>
</dbReference>
<dbReference type="Gene3D" id="1.10.510.10">
    <property type="entry name" value="Transferase(Phosphotransferase) domain 1"/>
    <property type="match status" value="1"/>
</dbReference>
<dbReference type="InterPro" id="IPR051175">
    <property type="entry name" value="CLK_kinases"/>
</dbReference>
<dbReference type="Pfam" id="PF00069">
    <property type="entry name" value="Pkinase"/>
    <property type="match status" value="1"/>
</dbReference>
<dbReference type="AlphaFoldDB" id="A0AAQ3R509"/>
<reference evidence="7 8" key="1">
    <citation type="submission" date="2023-11" db="EMBL/GenBank/DDBJ databases">
        <title>An acidophilic fungus is an integral part of prey digestion in a carnivorous sundew plant.</title>
        <authorList>
            <person name="Tsai I.J."/>
        </authorList>
    </citation>
    <scope>NUCLEOTIDE SEQUENCE [LARGE SCALE GENOMIC DNA]</scope>
    <source>
        <strain evidence="7">169a</strain>
    </source>
</reference>
<name>A0AAQ3R509_9PEZI</name>
<keyword evidence="1" id="KW-0723">Serine/threonine-protein kinase</keyword>
<dbReference type="PANTHER" id="PTHR45646">
    <property type="entry name" value="SERINE/THREONINE-PROTEIN KINASE DOA-RELATED"/>
    <property type="match status" value="1"/>
</dbReference>
<keyword evidence="8" id="KW-1185">Reference proteome</keyword>
<keyword evidence="5" id="KW-0067">ATP-binding</keyword>
<dbReference type="InterPro" id="IPR011009">
    <property type="entry name" value="Kinase-like_dom_sf"/>
</dbReference>
<protein>
    <recommendedName>
        <fullName evidence="6">Protein kinase domain-containing protein</fullName>
    </recommendedName>
</protein>
<organism evidence="7 8">
    <name type="scientific">Acrodontium crateriforme</name>
    <dbReference type="NCBI Taxonomy" id="150365"/>
    <lineage>
        <taxon>Eukaryota</taxon>
        <taxon>Fungi</taxon>
        <taxon>Dikarya</taxon>
        <taxon>Ascomycota</taxon>
        <taxon>Pezizomycotina</taxon>
        <taxon>Dothideomycetes</taxon>
        <taxon>Dothideomycetidae</taxon>
        <taxon>Mycosphaerellales</taxon>
        <taxon>Teratosphaeriaceae</taxon>
        <taxon>Acrodontium</taxon>
    </lineage>
</organism>
<dbReference type="GO" id="GO:0043484">
    <property type="term" value="P:regulation of RNA splicing"/>
    <property type="evidence" value="ECO:0007669"/>
    <property type="project" value="TreeGrafter"/>
</dbReference>
<evidence type="ECO:0000313" key="8">
    <source>
        <dbReference type="Proteomes" id="UP001303373"/>
    </source>
</evidence>
<dbReference type="GO" id="GO:0004674">
    <property type="term" value="F:protein serine/threonine kinase activity"/>
    <property type="evidence" value="ECO:0007669"/>
    <property type="project" value="UniProtKB-KW"/>
</dbReference>
<dbReference type="GO" id="GO:0005524">
    <property type="term" value="F:ATP binding"/>
    <property type="evidence" value="ECO:0007669"/>
    <property type="project" value="UniProtKB-KW"/>
</dbReference>
<dbReference type="PANTHER" id="PTHR45646:SF11">
    <property type="entry name" value="SERINE_THREONINE-PROTEIN KINASE DOA"/>
    <property type="match status" value="1"/>
</dbReference>
<gene>
    <name evidence="7" type="ORF">R9X50_00438200</name>
</gene>
<dbReference type="GO" id="GO:0005634">
    <property type="term" value="C:nucleus"/>
    <property type="evidence" value="ECO:0007669"/>
    <property type="project" value="TreeGrafter"/>
</dbReference>
<dbReference type="Proteomes" id="UP001303373">
    <property type="component" value="Chromosome 6"/>
</dbReference>
<keyword evidence="4" id="KW-0418">Kinase</keyword>
<evidence type="ECO:0000256" key="5">
    <source>
        <dbReference type="ARBA" id="ARBA00022840"/>
    </source>
</evidence>
<dbReference type="SUPFAM" id="SSF56112">
    <property type="entry name" value="Protein kinase-like (PK-like)"/>
    <property type="match status" value="1"/>
</dbReference>
<keyword evidence="3" id="KW-0547">Nucleotide-binding</keyword>
<evidence type="ECO:0000256" key="3">
    <source>
        <dbReference type="ARBA" id="ARBA00022741"/>
    </source>
</evidence>
<feature type="domain" description="Protein kinase" evidence="6">
    <location>
        <begin position="1"/>
        <end position="184"/>
    </location>
</feature>
<accession>A0AAQ3R509</accession>